<feature type="region of interest" description="Disordered" evidence="1">
    <location>
        <begin position="1"/>
        <end position="153"/>
    </location>
</feature>
<feature type="compositionally biased region" description="Basic and acidic residues" evidence="1">
    <location>
        <begin position="110"/>
        <end position="153"/>
    </location>
</feature>
<evidence type="ECO:0000313" key="3">
    <source>
        <dbReference type="Proteomes" id="UP000828390"/>
    </source>
</evidence>
<comment type="caution">
    <text evidence="2">The sequence shown here is derived from an EMBL/GenBank/DDBJ whole genome shotgun (WGS) entry which is preliminary data.</text>
</comment>
<accession>A0A9D4H7R7</accession>
<evidence type="ECO:0000256" key="1">
    <source>
        <dbReference type="SAM" id="MobiDB-lite"/>
    </source>
</evidence>
<organism evidence="2 3">
    <name type="scientific">Dreissena polymorpha</name>
    <name type="common">Zebra mussel</name>
    <name type="synonym">Mytilus polymorpha</name>
    <dbReference type="NCBI Taxonomy" id="45954"/>
    <lineage>
        <taxon>Eukaryota</taxon>
        <taxon>Metazoa</taxon>
        <taxon>Spiralia</taxon>
        <taxon>Lophotrochozoa</taxon>
        <taxon>Mollusca</taxon>
        <taxon>Bivalvia</taxon>
        <taxon>Autobranchia</taxon>
        <taxon>Heteroconchia</taxon>
        <taxon>Euheterodonta</taxon>
        <taxon>Imparidentia</taxon>
        <taxon>Neoheterodontei</taxon>
        <taxon>Myida</taxon>
        <taxon>Dreissenoidea</taxon>
        <taxon>Dreissenidae</taxon>
        <taxon>Dreissena</taxon>
    </lineage>
</organism>
<dbReference type="Proteomes" id="UP000828390">
    <property type="component" value="Unassembled WGS sequence"/>
</dbReference>
<dbReference type="EMBL" id="JAIWYP010000004">
    <property type="protein sequence ID" value="KAH3831174.1"/>
    <property type="molecule type" value="Genomic_DNA"/>
</dbReference>
<dbReference type="AlphaFoldDB" id="A0A9D4H7R7"/>
<evidence type="ECO:0000313" key="2">
    <source>
        <dbReference type="EMBL" id="KAH3831174.1"/>
    </source>
</evidence>
<proteinExistence type="predicted"/>
<feature type="compositionally biased region" description="Basic and acidic residues" evidence="1">
    <location>
        <begin position="49"/>
        <end position="61"/>
    </location>
</feature>
<reference evidence="2" key="2">
    <citation type="submission" date="2020-11" db="EMBL/GenBank/DDBJ databases">
        <authorList>
            <person name="McCartney M.A."/>
            <person name="Auch B."/>
            <person name="Kono T."/>
            <person name="Mallez S."/>
            <person name="Becker A."/>
            <person name="Gohl D.M."/>
            <person name="Silverstein K.A.T."/>
            <person name="Koren S."/>
            <person name="Bechman K.B."/>
            <person name="Herman A."/>
            <person name="Abrahante J.E."/>
            <person name="Garbe J."/>
        </authorList>
    </citation>
    <scope>NUCLEOTIDE SEQUENCE</scope>
    <source>
        <strain evidence="2">Duluth1</strain>
        <tissue evidence="2">Whole animal</tissue>
    </source>
</reference>
<protein>
    <submittedName>
        <fullName evidence="2">Uncharacterized protein</fullName>
    </submittedName>
</protein>
<sequence>MEEVQQNGLKANENETNQSSEHNAIEETGEQNEKDDDTEKAQEDDENELDRFIEREFKQKGDTFITEVRVIDDSGRGEGVGKRERNAEEDDLGIYEDNDVGDDLSDTEQELERLREEKKARDEEERKERERVEAEKRAAELERQERERTVREELEAQREAQEVREAMALAVRETSVEEVTPRLDAGATSKLSPRTWSDPRYLQGLSLREMVWRTAGAAQDATNMANELELSM</sequence>
<feature type="compositionally biased region" description="Polar residues" evidence="1">
    <location>
        <begin position="1"/>
        <end position="22"/>
    </location>
</feature>
<reference evidence="2" key="1">
    <citation type="journal article" date="2019" name="bioRxiv">
        <title>The Genome of the Zebra Mussel, Dreissena polymorpha: A Resource for Invasive Species Research.</title>
        <authorList>
            <person name="McCartney M.A."/>
            <person name="Auch B."/>
            <person name="Kono T."/>
            <person name="Mallez S."/>
            <person name="Zhang Y."/>
            <person name="Obille A."/>
            <person name="Becker A."/>
            <person name="Abrahante J.E."/>
            <person name="Garbe J."/>
            <person name="Badalamenti J.P."/>
            <person name="Herman A."/>
            <person name="Mangelson H."/>
            <person name="Liachko I."/>
            <person name="Sullivan S."/>
            <person name="Sone E.D."/>
            <person name="Koren S."/>
            <person name="Silverstein K.A.T."/>
            <person name="Beckman K.B."/>
            <person name="Gohl D.M."/>
        </authorList>
    </citation>
    <scope>NUCLEOTIDE SEQUENCE</scope>
    <source>
        <strain evidence="2">Duluth1</strain>
        <tissue evidence="2">Whole animal</tissue>
    </source>
</reference>
<gene>
    <name evidence="2" type="ORF">DPMN_104436</name>
</gene>
<feature type="compositionally biased region" description="Acidic residues" evidence="1">
    <location>
        <begin position="27"/>
        <end position="48"/>
    </location>
</feature>
<feature type="compositionally biased region" description="Basic and acidic residues" evidence="1">
    <location>
        <begin position="69"/>
        <end position="86"/>
    </location>
</feature>
<feature type="compositionally biased region" description="Acidic residues" evidence="1">
    <location>
        <begin position="87"/>
        <end position="109"/>
    </location>
</feature>
<name>A0A9D4H7R7_DREPO</name>
<keyword evidence="3" id="KW-1185">Reference proteome</keyword>
<feature type="region of interest" description="Disordered" evidence="1">
    <location>
        <begin position="173"/>
        <end position="198"/>
    </location>
</feature>